<comment type="caution">
    <text evidence="1">The sequence shown here is derived from an EMBL/GenBank/DDBJ whole genome shotgun (WGS) entry which is preliminary data.</text>
</comment>
<reference evidence="1 2" key="1">
    <citation type="journal article" date="2022" name="Hortic Res">
        <title>A haplotype resolved chromosomal level avocado genome allows analysis of novel avocado genes.</title>
        <authorList>
            <person name="Nath O."/>
            <person name="Fletcher S.J."/>
            <person name="Hayward A."/>
            <person name="Shaw L.M."/>
            <person name="Masouleh A.K."/>
            <person name="Furtado A."/>
            <person name="Henry R.J."/>
            <person name="Mitter N."/>
        </authorList>
    </citation>
    <scope>NUCLEOTIDE SEQUENCE [LARGE SCALE GENOMIC DNA]</scope>
    <source>
        <strain evidence="2">cv. Hass</strain>
    </source>
</reference>
<accession>A0ACC2LCJ8</accession>
<proteinExistence type="predicted"/>
<evidence type="ECO:0000313" key="1">
    <source>
        <dbReference type="EMBL" id="KAJ8630808.1"/>
    </source>
</evidence>
<gene>
    <name evidence="1" type="ORF">MRB53_024131</name>
</gene>
<name>A0ACC2LCJ8_PERAE</name>
<organism evidence="1 2">
    <name type="scientific">Persea americana</name>
    <name type="common">Avocado</name>
    <dbReference type="NCBI Taxonomy" id="3435"/>
    <lineage>
        <taxon>Eukaryota</taxon>
        <taxon>Viridiplantae</taxon>
        <taxon>Streptophyta</taxon>
        <taxon>Embryophyta</taxon>
        <taxon>Tracheophyta</taxon>
        <taxon>Spermatophyta</taxon>
        <taxon>Magnoliopsida</taxon>
        <taxon>Magnoliidae</taxon>
        <taxon>Laurales</taxon>
        <taxon>Lauraceae</taxon>
        <taxon>Persea</taxon>
    </lineage>
</organism>
<keyword evidence="2" id="KW-1185">Reference proteome</keyword>
<dbReference type="EMBL" id="CM056815">
    <property type="protein sequence ID" value="KAJ8630808.1"/>
    <property type="molecule type" value="Genomic_DNA"/>
</dbReference>
<evidence type="ECO:0000313" key="2">
    <source>
        <dbReference type="Proteomes" id="UP001234297"/>
    </source>
</evidence>
<protein>
    <submittedName>
        <fullName evidence="1">Uncharacterized protein</fullName>
    </submittedName>
</protein>
<dbReference type="Proteomes" id="UP001234297">
    <property type="component" value="Chromosome 7"/>
</dbReference>
<sequence length="112" mass="12166">MGGPHMLLLALVCGTHSRFSTSDLLKKPRRWEGKAKQSIFSNSTPLSSPSRRRGLGASPSQSCDLSGYFSAIRNGFMIGTLLWEGPIREGEEEHGSPSSNDVSLQLGEQKSM</sequence>